<evidence type="ECO:0000313" key="6">
    <source>
        <dbReference type="Ensembl" id="ENSCJAP00000067960.1"/>
    </source>
</evidence>
<protein>
    <submittedName>
        <fullName evidence="6">Nuclear transport factor 2 like export factor 2</fullName>
    </submittedName>
</protein>
<keyword evidence="2" id="KW-0813">Transport</keyword>
<dbReference type="InterPro" id="IPR032710">
    <property type="entry name" value="NTF2-like_dom_sf"/>
</dbReference>
<dbReference type="GO" id="GO:0042272">
    <property type="term" value="C:nuclear RNA export factor complex"/>
    <property type="evidence" value="ECO:0007669"/>
    <property type="project" value="Ensembl"/>
</dbReference>
<dbReference type="GO" id="GO:0005829">
    <property type="term" value="C:cytosol"/>
    <property type="evidence" value="ECO:0007669"/>
    <property type="project" value="Ensembl"/>
</dbReference>
<dbReference type="InterPro" id="IPR018222">
    <property type="entry name" value="Nuclear_transport_factor_2_euk"/>
</dbReference>
<dbReference type="GeneTree" id="ENSGT00940000156381"/>
<dbReference type="GO" id="GO:0048471">
    <property type="term" value="C:perinuclear region of cytoplasm"/>
    <property type="evidence" value="ECO:0007669"/>
    <property type="project" value="Ensembl"/>
</dbReference>
<evidence type="ECO:0000256" key="4">
    <source>
        <dbReference type="ARBA" id="ARBA00023242"/>
    </source>
</evidence>
<comment type="subcellular location">
    <subcellularLocation>
        <location evidence="1">Nucleus</location>
    </subcellularLocation>
</comment>
<evidence type="ECO:0000259" key="5">
    <source>
        <dbReference type="PROSITE" id="PS50177"/>
    </source>
</evidence>
<proteinExistence type="predicted"/>
<dbReference type="Proteomes" id="UP000008225">
    <property type="component" value="Chromosome X"/>
</dbReference>
<dbReference type="InterPro" id="IPR002075">
    <property type="entry name" value="NTF2_dom"/>
</dbReference>
<dbReference type="SUPFAM" id="SSF54427">
    <property type="entry name" value="NTF2-like"/>
    <property type="match status" value="1"/>
</dbReference>
<evidence type="ECO:0000256" key="2">
    <source>
        <dbReference type="ARBA" id="ARBA00022448"/>
    </source>
</evidence>
<evidence type="ECO:0000256" key="3">
    <source>
        <dbReference type="ARBA" id="ARBA00022927"/>
    </source>
</evidence>
<reference evidence="6" key="2">
    <citation type="submission" date="2025-08" db="UniProtKB">
        <authorList>
            <consortium name="Ensembl"/>
        </authorList>
    </citation>
    <scope>IDENTIFICATION</scope>
</reference>
<keyword evidence="7" id="KW-1185">Reference proteome</keyword>
<dbReference type="Bgee" id="ENSCJAG00000007369">
    <property type="expression patterns" value="Expressed in testis and 6 other cell types or tissues"/>
</dbReference>
<feature type="domain" description="NTF2" evidence="5">
    <location>
        <begin position="88"/>
        <end position="207"/>
    </location>
</feature>
<reference evidence="6" key="3">
    <citation type="submission" date="2025-09" db="UniProtKB">
        <authorList>
            <consortium name="Ensembl"/>
        </authorList>
    </citation>
    <scope>IDENTIFICATION</scope>
</reference>
<dbReference type="PANTHER" id="PTHR12612">
    <property type="entry name" value="NUCLEAR TRANSPORT FACTOR 2"/>
    <property type="match status" value="1"/>
</dbReference>
<dbReference type="PROSITE" id="PS50177">
    <property type="entry name" value="NTF2_DOMAIN"/>
    <property type="match status" value="1"/>
</dbReference>
<dbReference type="GO" id="GO:0015031">
    <property type="term" value="P:protein transport"/>
    <property type="evidence" value="ECO:0007669"/>
    <property type="project" value="UniProtKB-KW"/>
</dbReference>
<dbReference type="GO" id="GO:0005654">
    <property type="term" value="C:nucleoplasm"/>
    <property type="evidence" value="ECO:0007669"/>
    <property type="project" value="Ensembl"/>
</dbReference>
<keyword evidence="3" id="KW-0653">Protein transport</keyword>
<dbReference type="Pfam" id="PF02136">
    <property type="entry name" value="NTF2"/>
    <property type="match status" value="1"/>
</dbReference>
<dbReference type="FunCoup" id="A0A5F4VR36">
    <property type="interactions" value="3000"/>
</dbReference>
<dbReference type="GO" id="GO:0006913">
    <property type="term" value="P:nucleocytoplasmic transport"/>
    <property type="evidence" value="ECO:0007669"/>
    <property type="project" value="InterPro"/>
</dbReference>
<dbReference type="Ensembl" id="ENSCJAT00000112018.2">
    <property type="protein sequence ID" value="ENSCJAP00000067960.1"/>
    <property type="gene ID" value="ENSCJAG00000007369.5"/>
</dbReference>
<dbReference type="InParanoid" id="A0A5F4VR36"/>
<keyword evidence="4" id="KW-0539">Nucleus</keyword>
<dbReference type="FunFam" id="3.10.450.50:FF:000006">
    <property type="entry name" value="NTF2-related export protein 2 isoform 1"/>
    <property type="match status" value="1"/>
</dbReference>
<name>A0A5F4VR36_CALJA</name>
<evidence type="ECO:0000256" key="1">
    <source>
        <dbReference type="ARBA" id="ARBA00004123"/>
    </source>
</evidence>
<gene>
    <name evidence="6" type="primary">NXT2</name>
</gene>
<organism evidence="6 7">
    <name type="scientific">Callithrix jacchus</name>
    <name type="common">White-tufted-ear marmoset</name>
    <name type="synonym">Simia Jacchus</name>
    <dbReference type="NCBI Taxonomy" id="9483"/>
    <lineage>
        <taxon>Eukaryota</taxon>
        <taxon>Metazoa</taxon>
        <taxon>Chordata</taxon>
        <taxon>Craniata</taxon>
        <taxon>Vertebrata</taxon>
        <taxon>Euteleostomi</taxon>
        <taxon>Mammalia</taxon>
        <taxon>Eutheria</taxon>
        <taxon>Euarchontoglires</taxon>
        <taxon>Primates</taxon>
        <taxon>Haplorrhini</taxon>
        <taxon>Platyrrhini</taxon>
        <taxon>Cebidae</taxon>
        <taxon>Callitrichinae</taxon>
        <taxon>Callithrix</taxon>
        <taxon>Callithrix</taxon>
    </lineage>
</organism>
<dbReference type="InterPro" id="IPR045875">
    <property type="entry name" value="NTF2"/>
</dbReference>
<dbReference type="Gene3D" id="3.10.450.50">
    <property type="match status" value="1"/>
</dbReference>
<reference evidence="6" key="1">
    <citation type="submission" date="2009-03" db="EMBL/GenBank/DDBJ databases">
        <authorList>
            <person name="Warren W."/>
            <person name="Ye L."/>
            <person name="Minx P."/>
            <person name="Worley K."/>
            <person name="Gibbs R."/>
            <person name="Wilson R.K."/>
        </authorList>
    </citation>
    <scope>NUCLEOTIDE SEQUENCE [LARGE SCALE GENOMIC DNA]</scope>
</reference>
<dbReference type="CDD" id="cd00780">
    <property type="entry name" value="NTF2"/>
    <property type="match status" value="1"/>
</dbReference>
<accession>A0A5F4VR36</accession>
<sequence>MQKFHAKLSSPPPLTQLSLSSTSTLPYFPALFPTPTATRIAIKEIRPSRERWTHQEVVTSPLPKPVATSSLMASSVDFKTYVDQACRAAEEFVNIYYETMDKRRRALTRLYLDKATLIWNGNVVSGLDALNNFFDALPSSEFQVNMLDCQPVHEQATQSQTTVLVVTSGTVKFDGNKQHYFNQNFLLTAQSTPNNTVWKIASDCFRFQDWAST</sequence>
<dbReference type="AlphaFoldDB" id="A0A5F4VR36"/>
<evidence type="ECO:0000313" key="7">
    <source>
        <dbReference type="Proteomes" id="UP000008225"/>
    </source>
</evidence>
<dbReference type="STRING" id="9483.ENSCJAP00000067960"/>